<sequence>MAKYLLAIILILSFLSCENSKKSLKSVVGTWTLCTRSGSYNEYQITKDYVLYMSSKDEGMALYKNKLKDSFMVWSSWNLENNPVLLVDSVVIKPIVPSGDKLKLVVLNAWGFDTLLLTKKKFRMKEVDLLNFDSWKKETLGEFKSRAKKVTCEDLRNEAEKTPIYMEKSDDETIPIIERDKN</sequence>
<evidence type="ECO:0000313" key="2">
    <source>
        <dbReference type="Proteomes" id="UP001610100"/>
    </source>
</evidence>
<accession>A0ABW7MU80</accession>
<evidence type="ECO:0008006" key="3">
    <source>
        <dbReference type="Google" id="ProtNLM"/>
    </source>
</evidence>
<protein>
    <recommendedName>
        <fullName evidence="3">Lipocalin-like domain-containing protein</fullName>
    </recommendedName>
</protein>
<dbReference type="EMBL" id="JBAWKB010000001">
    <property type="protein sequence ID" value="MFH6770365.1"/>
    <property type="molecule type" value="Genomic_DNA"/>
</dbReference>
<dbReference type="PROSITE" id="PS51257">
    <property type="entry name" value="PROKAR_LIPOPROTEIN"/>
    <property type="match status" value="1"/>
</dbReference>
<organism evidence="1 2">
    <name type="scientific">Gaetbulibacter aestuarii</name>
    <dbReference type="NCBI Taxonomy" id="1502358"/>
    <lineage>
        <taxon>Bacteria</taxon>
        <taxon>Pseudomonadati</taxon>
        <taxon>Bacteroidota</taxon>
        <taxon>Flavobacteriia</taxon>
        <taxon>Flavobacteriales</taxon>
        <taxon>Flavobacteriaceae</taxon>
        <taxon>Gaetbulibacter</taxon>
    </lineage>
</organism>
<comment type="caution">
    <text evidence="1">The sequence shown here is derived from an EMBL/GenBank/DDBJ whole genome shotgun (WGS) entry which is preliminary data.</text>
</comment>
<dbReference type="RefSeq" id="WP_344738473.1">
    <property type="nucleotide sequence ID" value="NZ_BAABAY010000001.1"/>
</dbReference>
<reference evidence="1 2" key="1">
    <citation type="submission" date="2024-02" db="EMBL/GenBank/DDBJ databases">
        <title>A Gaetbulibacter species isolated from tidal flats and genomic insights of their niches.</title>
        <authorList>
            <person name="Ye Y."/>
        </authorList>
    </citation>
    <scope>NUCLEOTIDE SEQUENCE [LARGE SCALE GENOMIC DNA]</scope>
    <source>
        <strain evidence="1 2">KYW382</strain>
    </source>
</reference>
<gene>
    <name evidence="1" type="ORF">V8G58_00350</name>
</gene>
<dbReference type="Proteomes" id="UP001610100">
    <property type="component" value="Unassembled WGS sequence"/>
</dbReference>
<keyword evidence="2" id="KW-1185">Reference proteome</keyword>
<evidence type="ECO:0000313" key="1">
    <source>
        <dbReference type="EMBL" id="MFH6770365.1"/>
    </source>
</evidence>
<name>A0ABW7MU80_9FLAO</name>
<proteinExistence type="predicted"/>